<evidence type="ECO:0000259" key="11">
    <source>
        <dbReference type="Pfam" id="PF09335"/>
    </source>
</evidence>
<dbReference type="GO" id="GO:0000139">
    <property type="term" value="C:Golgi membrane"/>
    <property type="evidence" value="ECO:0007669"/>
    <property type="project" value="UniProtKB-SubCell"/>
</dbReference>
<reference evidence="12 13" key="1">
    <citation type="submission" date="2018-06" db="EMBL/GenBank/DDBJ databases">
        <title>Population genomics shows no distinction between pathogenic Candida krusei and environmental Pichia kudriavzevii: One species, four names.</title>
        <authorList>
            <person name="Douglass A.P."/>
            <person name="Offei B."/>
            <person name="Braun-Galleani S."/>
            <person name="Coughlan A.Y."/>
            <person name="Martos A."/>
            <person name="Ortiz-Merino R.A."/>
            <person name="Byrne K.P."/>
            <person name="Wolfe K.H."/>
        </authorList>
    </citation>
    <scope>NUCLEOTIDE SEQUENCE [LARGE SCALE GENOMIC DNA]</scope>
    <source>
        <strain evidence="12 13">CBS573</strain>
    </source>
</reference>
<comment type="subcellular location">
    <subcellularLocation>
        <location evidence="2">Golgi apparatus membrane</location>
        <topology evidence="2">Multi-pass membrane protein</topology>
    </subcellularLocation>
</comment>
<name>A0A2U9R825_PICKU</name>
<proteinExistence type="inferred from homology"/>
<protein>
    <recommendedName>
        <fullName evidence="4">Golgi apparatus membrane protein TVP38</fullName>
    </recommendedName>
    <alternativeName>
        <fullName evidence="5">Golgi apparatus membrane protein tvp38</fullName>
    </alternativeName>
</protein>
<feature type="transmembrane region" description="Helical" evidence="10">
    <location>
        <begin position="26"/>
        <end position="49"/>
    </location>
</feature>
<evidence type="ECO:0000256" key="6">
    <source>
        <dbReference type="ARBA" id="ARBA00022692"/>
    </source>
</evidence>
<dbReference type="Pfam" id="PF09335">
    <property type="entry name" value="VTT_dom"/>
    <property type="match status" value="1"/>
</dbReference>
<accession>A0A2U9R825</accession>
<evidence type="ECO:0000256" key="5">
    <source>
        <dbReference type="ARBA" id="ARBA00020673"/>
    </source>
</evidence>
<dbReference type="PANTHER" id="PTHR47549">
    <property type="entry name" value="GOLGI APPARATUS MEMBRANE PROTEIN TVP38-RELATED"/>
    <property type="match status" value="1"/>
</dbReference>
<feature type="domain" description="VTT" evidence="11">
    <location>
        <begin position="87"/>
        <end position="206"/>
    </location>
</feature>
<dbReference type="KEGG" id="pkz:C5L36_0D02950"/>
<dbReference type="RefSeq" id="XP_029323031.1">
    <property type="nucleotide sequence ID" value="XM_029467171.1"/>
</dbReference>
<dbReference type="STRING" id="4909.A0A2U9R825"/>
<dbReference type="InterPro" id="IPR032816">
    <property type="entry name" value="VTT_dom"/>
</dbReference>
<feature type="transmembrane region" description="Helical" evidence="10">
    <location>
        <begin position="225"/>
        <end position="243"/>
    </location>
</feature>
<comment type="similarity">
    <text evidence="3">Belongs to the TVP38/TMEM64 family.</text>
</comment>
<dbReference type="InterPro" id="IPR051076">
    <property type="entry name" value="Golgi_membrane_TVP38/TMEM64"/>
</dbReference>
<evidence type="ECO:0000313" key="12">
    <source>
        <dbReference type="EMBL" id="AWU77554.1"/>
    </source>
</evidence>
<dbReference type="VEuPathDB" id="FungiDB:C5L36_0D02950"/>
<sequence length="271" mass="29044">MNNIRYKEALTTAREWYSGLSTKGKIALGCLAVVNLACAFVVVIFHGRITALVLDYAETLRQSGWRGRALFGVLLSVVSFPPLAGFSTLAILVGAVYGWNGIFLVGTVASVMSTLSMVTCRVFLQEKAKRLVALHPSLQVAVSAITNESTSFLEETFALLLVKLSPLPYSLTNGALACVPGLNTWTFLIACIISSPKYLLHIFMGIQLASIGEGTPGSIPTSVRLLFLIGTGAAFAALSALIYKRLTTMAAQRGEGEDQFRDTHEPSAIPL</sequence>
<organism evidence="12 13">
    <name type="scientific">Pichia kudriavzevii</name>
    <name type="common">Yeast</name>
    <name type="synonym">Issatchenkia orientalis</name>
    <dbReference type="NCBI Taxonomy" id="4909"/>
    <lineage>
        <taxon>Eukaryota</taxon>
        <taxon>Fungi</taxon>
        <taxon>Dikarya</taxon>
        <taxon>Ascomycota</taxon>
        <taxon>Saccharomycotina</taxon>
        <taxon>Pichiomycetes</taxon>
        <taxon>Pichiales</taxon>
        <taxon>Pichiaceae</taxon>
        <taxon>Pichia</taxon>
    </lineage>
</organism>
<dbReference type="PANTHER" id="PTHR47549:SF1">
    <property type="entry name" value="GOLGI APPARATUS MEMBRANE PROTEIN TVP38"/>
    <property type="match status" value="1"/>
</dbReference>
<dbReference type="AlphaFoldDB" id="A0A2U9R825"/>
<comment type="function">
    <text evidence="1">Golgi membrane protein involved in vesicular trafficking and spindle migration.</text>
</comment>
<evidence type="ECO:0000256" key="8">
    <source>
        <dbReference type="ARBA" id="ARBA00023034"/>
    </source>
</evidence>
<keyword evidence="6 10" id="KW-0812">Transmembrane</keyword>
<evidence type="ECO:0000256" key="7">
    <source>
        <dbReference type="ARBA" id="ARBA00022989"/>
    </source>
</evidence>
<evidence type="ECO:0000256" key="2">
    <source>
        <dbReference type="ARBA" id="ARBA00004653"/>
    </source>
</evidence>
<dbReference type="EMBL" id="CP028776">
    <property type="protein sequence ID" value="AWU77554.1"/>
    <property type="molecule type" value="Genomic_DNA"/>
</dbReference>
<dbReference type="GO" id="GO:0016192">
    <property type="term" value="P:vesicle-mediated transport"/>
    <property type="evidence" value="ECO:0007669"/>
    <property type="project" value="TreeGrafter"/>
</dbReference>
<keyword evidence="8" id="KW-0333">Golgi apparatus</keyword>
<keyword evidence="13" id="KW-1185">Reference proteome</keyword>
<keyword evidence="9 10" id="KW-0472">Membrane</keyword>
<dbReference type="GeneID" id="40385383"/>
<evidence type="ECO:0000256" key="3">
    <source>
        <dbReference type="ARBA" id="ARBA00008640"/>
    </source>
</evidence>
<dbReference type="GO" id="GO:0000022">
    <property type="term" value="P:mitotic spindle elongation"/>
    <property type="evidence" value="ECO:0007669"/>
    <property type="project" value="TreeGrafter"/>
</dbReference>
<dbReference type="OrthoDB" id="166803at2759"/>
<evidence type="ECO:0000256" key="9">
    <source>
        <dbReference type="ARBA" id="ARBA00023136"/>
    </source>
</evidence>
<feature type="transmembrane region" description="Helical" evidence="10">
    <location>
        <begin position="70"/>
        <end position="96"/>
    </location>
</feature>
<keyword evidence="7 10" id="KW-1133">Transmembrane helix</keyword>
<dbReference type="Proteomes" id="UP000249293">
    <property type="component" value="Chromosome 4"/>
</dbReference>
<evidence type="ECO:0000313" key="13">
    <source>
        <dbReference type="Proteomes" id="UP000249293"/>
    </source>
</evidence>
<feature type="transmembrane region" description="Helical" evidence="10">
    <location>
        <begin position="102"/>
        <end position="124"/>
    </location>
</feature>
<evidence type="ECO:0000256" key="10">
    <source>
        <dbReference type="SAM" id="Phobius"/>
    </source>
</evidence>
<evidence type="ECO:0000256" key="4">
    <source>
        <dbReference type="ARBA" id="ARBA00013533"/>
    </source>
</evidence>
<evidence type="ECO:0000256" key="1">
    <source>
        <dbReference type="ARBA" id="ARBA00002978"/>
    </source>
</evidence>
<gene>
    <name evidence="12" type="ORF">C5L36_0D02950</name>
</gene>